<dbReference type="Gramene" id="KVI06818">
    <property type="protein sequence ID" value="KVI06818"/>
    <property type="gene ID" value="Ccrd_014827"/>
</dbReference>
<dbReference type="FunFam" id="2.40.50.140:FF:000007">
    <property type="entry name" value="40S ribosomal protein S23"/>
    <property type="match status" value="1"/>
</dbReference>
<keyword evidence="5" id="KW-1185">Reference proteome</keyword>
<keyword evidence="2" id="KW-0689">Ribosomal protein</keyword>
<evidence type="ECO:0000313" key="5">
    <source>
        <dbReference type="Proteomes" id="UP000243975"/>
    </source>
</evidence>
<dbReference type="Gene3D" id="2.40.50.140">
    <property type="entry name" value="Nucleic acid-binding proteins"/>
    <property type="match status" value="1"/>
</dbReference>
<dbReference type="Gene3D" id="1.25.10.10">
    <property type="entry name" value="Leucine-rich Repeat Variant"/>
    <property type="match status" value="1"/>
</dbReference>
<dbReference type="GO" id="GO:0003735">
    <property type="term" value="F:structural constituent of ribosome"/>
    <property type="evidence" value="ECO:0007669"/>
    <property type="project" value="InterPro"/>
</dbReference>
<name>A0A103YCZ0_CYNCS</name>
<dbReference type="PANTHER" id="PTHR11652">
    <property type="entry name" value="30S RIBOSOMAL PROTEIN S12 FAMILY MEMBER"/>
    <property type="match status" value="1"/>
</dbReference>
<evidence type="ECO:0000256" key="2">
    <source>
        <dbReference type="ARBA" id="ARBA00022980"/>
    </source>
</evidence>
<dbReference type="EMBL" id="LEKV01001593">
    <property type="protein sequence ID" value="KVI06818.1"/>
    <property type="molecule type" value="Genomic_DNA"/>
</dbReference>
<sequence length="332" mass="37752">MTIHSPRQRFMLLITLGFIKNRSSPPLLLPLENIVKEALNTLYHHPDDVVRSQADQWLQNFQRTIDAGHSIRFSSRSSRFIQLFYTIQAIQASITDLGDSSFHYMIQVIQSSIGIEPSRFKVIVLYFHSRFKVIVLYFHSRFKVIASLFLNPKEPTTRNSLFNWNLTSCSYVVCSGIEVKQPNSAIKKCARVQLIKNGKKIAAFVPNDGCLNYIEENFLDSGERVMPWEIFLESGFWCFTFGSFQGEEGEANILKGRQLFSICTVILGGDSSIKRVKVEQNVESHAIGGPQSVDQRTDDVEHHMDAIVKIFKKISSMFFVAYTVSTYLAGKG</sequence>
<comment type="similarity">
    <text evidence="1">Belongs to the universal ribosomal protein uS12 family.</text>
</comment>
<evidence type="ECO:0000256" key="1">
    <source>
        <dbReference type="ARBA" id="ARBA00005657"/>
    </source>
</evidence>
<dbReference type="GO" id="GO:1990904">
    <property type="term" value="C:ribonucleoprotein complex"/>
    <property type="evidence" value="ECO:0007669"/>
    <property type="project" value="UniProtKB-KW"/>
</dbReference>
<dbReference type="Pfam" id="PF00164">
    <property type="entry name" value="Ribosom_S12_S23"/>
    <property type="match status" value="1"/>
</dbReference>
<dbReference type="GO" id="GO:0006412">
    <property type="term" value="P:translation"/>
    <property type="evidence" value="ECO:0007669"/>
    <property type="project" value="InterPro"/>
</dbReference>
<comment type="caution">
    <text evidence="4">The sequence shown here is derived from an EMBL/GenBank/DDBJ whole genome shotgun (WGS) entry which is preliminary data.</text>
</comment>
<dbReference type="AlphaFoldDB" id="A0A103YCZ0"/>
<proteinExistence type="inferred from homology"/>
<accession>A0A103YCZ0</accession>
<dbReference type="GO" id="GO:0005840">
    <property type="term" value="C:ribosome"/>
    <property type="evidence" value="ECO:0007669"/>
    <property type="project" value="UniProtKB-KW"/>
</dbReference>
<dbReference type="InterPro" id="IPR012340">
    <property type="entry name" value="NA-bd_OB-fold"/>
</dbReference>
<organism evidence="4 5">
    <name type="scientific">Cynara cardunculus var. scolymus</name>
    <name type="common">Globe artichoke</name>
    <name type="synonym">Cynara scolymus</name>
    <dbReference type="NCBI Taxonomy" id="59895"/>
    <lineage>
        <taxon>Eukaryota</taxon>
        <taxon>Viridiplantae</taxon>
        <taxon>Streptophyta</taxon>
        <taxon>Embryophyta</taxon>
        <taxon>Tracheophyta</taxon>
        <taxon>Spermatophyta</taxon>
        <taxon>Magnoliopsida</taxon>
        <taxon>eudicotyledons</taxon>
        <taxon>Gunneridae</taxon>
        <taxon>Pentapetalae</taxon>
        <taxon>asterids</taxon>
        <taxon>campanulids</taxon>
        <taxon>Asterales</taxon>
        <taxon>Asteraceae</taxon>
        <taxon>Carduoideae</taxon>
        <taxon>Cardueae</taxon>
        <taxon>Carduinae</taxon>
        <taxon>Cynara</taxon>
    </lineage>
</organism>
<gene>
    <name evidence="4" type="ORF">Ccrd_014827</name>
</gene>
<feature type="non-terminal residue" evidence="4">
    <location>
        <position position="1"/>
    </location>
</feature>
<evidence type="ECO:0000313" key="4">
    <source>
        <dbReference type="EMBL" id="KVI06818.1"/>
    </source>
</evidence>
<dbReference type="STRING" id="59895.A0A103YCZ0"/>
<keyword evidence="3" id="KW-0687">Ribonucleoprotein</keyword>
<dbReference type="InterPro" id="IPR006032">
    <property type="entry name" value="Ribosomal_uS12"/>
</dbReference>
<dbReference type="InterPro" id="IPR011989">
    <property type="entry name" value="ARM-like"/>
</dbReference>
<reference evidence="4 5" key="1">
    <citation type="journal article" date="2016" name="Sci. Rep.">
        <title>The genome sequence of the outbreeding globe artichoke constructed de novo incorporating a phase-aware low-pass sequencing strategy of F1 progeny.</title>
        <authorList>
            <person name="Scaglione D."/>
            <person name="Reyes-Chin-Wo S."/>
            <person name="Acquadro A."/>
            <person name="Froenicke L."/>
            <person name="Portis E."/>
            <person name="Beitel C."/>
            <person name="Tirone M."/>
            <person name="Mauro R."/>
            <person name="Lo Monaco A."/>
            <person name="Mauromicale G."/>
            <person name="Faccioli P."/>
            <person name="Cattivelli L."/>
            <person name="Rieseberg L."/>
            <person name="Michelmore R."/>
            <person name="Lanteri S."/>
        </authorList>
    </citation>
    <scope>NUCLEOTIDE SEQUENCE [LARGE SCALE GENOMIC DNA]</scope>
    <source>
        <strain evidence="4">2C</strain>
    </source>
</reference>
<protein>
    <submittedName>
        <fullName evidence="4">Nucleic acid-binding, OB-fold</fullName>
    </submittedName>
</protein>
<dbReference type="SUPFAM" id="SSF50249">
    <property type="entry name" value="Nucleic acid-binding proteins"/>
    <property type="match status" value="1"/>
</dbReference>
<dbReference type="Proteomes" id="UP000243975">
    <property type="component" value="Unassembled WGS sequence"/>
</dbReference>
<evidence type="ECO:0000256" key="3">
    <source>
        <dbReference type="ARBA" id="ARBA00023274"/>
    </source>
</evidence>